<keyword evidence="4" id="KW-1185">Reference proteome</keyword>
<dbReference type="EMBL" id="CP017921">
    <property type="protein sequence ID" value="APH38233.1"/>
    <property type="molecule type" value="Genomic_DNA"/>
</dbReference>
<dbReference type="STRING" id="2177.BHR79_01190"/>
<accession>A0A1L3Q049</accession>
<dbReference type="Proteomes" id="UP000186879">
    <property type="component" value="Chromosome"/>
</dbReference>
<reference evidence="3 5" key="2">
    <citation type="submission" date="2016-10" db="EMBL/GenBank/DDBJ databases">
        <authorList>
            <person name="de Groot N.N."/>
        </authorList>
    </citation>
    <scope>NUCLEOTIDE SEQUENCE [LARGE SCALE GENOMIC DNA]</scope>
    <source>
        <strain evidence="3 5">Z-7982</strain>
    </source>
</reference>
<evidence type="ECO:0000313" key="3">
    <source>
        <dbReference type="EMBL" id="SDV99914.1"/>
    </source>
</evidence>
<evidence type="ECO:0000313" key="2">
    <source>
        <dbReference type="EMBL" id="RNI10900.1"/>
    </source>
</evidence>
<reference evidence="2 6" key="3">
    <citation type="submission" date="2018-10" db="EMBL/GenBank/DDBJ databases">
        <title>Cultivation of a novel Methanohalophilus strain from Kebrit Deep of the Red Sea and a genomic comparison of members of the genus Methanohalophilus.</title>
        <authorList>
            <person name="Guan Y."/>
            <person name="Ngugi D.K."/>
            <person name="Stingl U."/>
        </authorList>
    </citation>
    <scope>NUCLEOTIDE SEQUENCE [LARGE SCALE GENOMIC DNA]</scope>
    <source>
        <strain evidence="2 6">DSM 3094</strain>
    </source>
</reference>
<evidence type="ECO:0000313" key="1">
    <source>
        <dbReference type="EMBL" id="APH38233.1"/>
    </source>
</evidence>
<dbReference type="Proteomes" id="UP000198669">
    <property type="component" value="Unassembled WGS sequence"/>
</dbReference>
<proteinExistence type="predicted"/>
<protein>
    <submittedName>
        <fullName evidence="1">Uncharacterized protein</fullName>
    </submittedName>
</protein>
<gene>
    <name evidence="1" type="ORF">BHR79_01190</name>
    <name evidence="2" type="ORF">EFE40_01600</name>
    <name evidence="3" type="ORF">SAMN04515625_0060</name>
</gene>
<dbReference type="RefSeq" id="WP_072560459.1">
    <property type="nucleotide sequence ID" value="NZ_CP017921.1"/>
</dbReference>
<dbReference type="Proteomes" id="UP000267921">
    <property type="component" value="Unassembled WGS sequence"/>
</dbReference>
<organism evidence="1 4">
    <name type="scientific">Methanohalophilus halophilus</name>
    <dbReference type="NCBI Taxonomy" id="2177"/>
    <lineage>
        <taxon>Archaea</taxon>
        <taxon>Methanobacteriati</taxon>
        <taxon>Methanobacteriota</taxon>
        <taxon>Stenosarchaea group</taxon>
        <taxon>Methanomicrobia</taxon>
        <taxon>Methanosarcinales</taxon>
        <taxon>Methanosarcinaceae</taxon>
        <taxon>Methanohalophilus</taxon>
    </lineage>
</organism>
<name>A0A1L3Q049_9EURY</name>
<dbReference type="AlphaFoldDB" id="A0A1L3Q049"/>
<dbReference type="EMBL" id="RJJG01000001">
    <property type="protein sequence ID" value="RNI10900.1"/>
    <property type="molecule type" value="Genomic_DNA"/>
</dbReference>
<dbReference type="EMBL" id="FNMU01000001">
    <property type="protein sequence ID" value="SDV99914.1"/>
    <property type="molecule type" value="Genomic_DNA"/>
</dbReference>
<dbReference type="KEGG" id="mhaz:BHR79_01190"/>
<dbReference type="OrthoDB" id="142291at2157"/>
<evidence type="ECO:0000313" key="4">
    <source>
        <dbReference type="Proteomes" id="UP000186879"/>
    </source>
</evidence>
<dbReference type="GeneID" id="30582328"/>
<reference evidence="1 4" key="1">
    <citation type="submission" date="2016-10" db="EMBL/GenBank/DDBJ databases">
        <title>Methanohalophilus halophilus.</title>
        <authorList>
            <person name="L'haridon S."/>
        </authorList>
    </citation>
    <scope>NUCLEOTIDE SEQUENCE [LARGE SCALE GENOMIC DNA]</scope>
    <source>
        <strain evidence="1 4">Z-7982</strain>
    </source>
</reference>
<sequence>MGRPRFSRKHRTYGEWLNAQSRTSRYAKGIIRKHQYSPDKSLKQLRNLKISDYDLSNTVWQNLSSSQKRDRNLSLEILRKMRHGKTLSEATSKLGVNKQFALKHLGTHLEKEGGRWQVTKTDSIQSEMLIYSEDEGVTSIVVTNSRDRSRIGKYFAAVQKALKTGDPSGLEKFKDMKIKDADGNEYRLETSLERLYEIGETIEEPEFLEIYKS</sequence>
<evidence type="ECO:0000313" key="5">
    <source>
        <dbReference type="Proteomes" id="UP000198669"/>
    </source>
</evidence>
<evidence type="ECO:0000313" key="6">
    <source>
        <dbReference type="Proteomes" id="UP000267921"/>
    </source>
</evidence>